<evidence type="ECO:0000313" key="5">
    <source>
        <dbReference type="Proteomes" id="UP000094291"/>
    </source>
</evidence>
<dbReference type="PANTHER" id="PTHR47233:SF3">
    <property type="entry name" value="CHEMOTAXIS PROTEIN CHEV"/>
    <property type="match status" value="1"/>
</dbReference>
<dbReference type="EMBL" id="MDTQ01000001">
    <property type="protein sequence ID" value="ODC03866.1"/>
    <property type="molecule type" value="Genomic_DNA"/>
</dbReference>
<dbReference type="InterPro" id="IPR036061">
    <property type="entry name" value="CheW-like_dom_sf"/>
</dbReference>
<sequence>MAGVLDTVDSRTRLVGENRLELLMFRLHSQQLFAINVFKVQEVMRLPKLTSLPESHPYISGVTHHRGHTVPVINLAQAVGMPPLPISEESNLIVTEYNSSVQAFLVGGVDRIVNLNWEEIMPPPRTSGRAHYLTAITHMDNRLIEIIDVEKVLAEISPHQVVVDTDSMDPELLKVASETEILMVDDSPTAISQVREALSSLNITLHVATNGREGLNKLKAWADADEDVPQKLLMLITDAEMPEMDGYRLTREIREDKRLKDLFIVLHTSLSGNFNKAMVQRVGCDDFLSKFQPKALTELVERRLRERAGLPAMVEQES</sequence>
<gene>
    <name evidence="4" type="ORF">BFW38_10235</name>
</gene>
<dbReference type="SMART" id="SM00448">
    <property type="entry name" value="REC"/>
    <property type="match status" value="1"/>
</dbReference>
<comment type="caution">
    <text evidence="4">The sequence shown here is derived from an EMBL/GenBank/DDBJ whole genome shotgun (WGS) entry which is preliminary data.</text>
</comment>
<dbReference type="PIRSF" id="PIRSF002867">
    <property type="entry name" value="CheV"/>
    <property type="match status" value="1"/>
</dbReference>
<evidence type="ECO:0000256" key="1">
    <source>
        <dbReference type="PROSITE-ProRule" id="PRU00169"/>
    </source>
</evidence>
<dbReference type="PANTHER" id="PTHR47233">
    <property type="entry name" value="CHEMOTAXIS PROTEIN CHEV"/>
    <property type="match status" value="1"/>
</dbReference>
<dbReference type="InterPro" id="IPR001789">
    <property type="entry name" value="Sig_transdc_resp-reg_receiver"/>
</dbReference>
<dbReference type="OrthoDB" id="9806105at2"/>
<accession>A0A1E2VAK6</accession>
<protein>
    <submittedName>
        <fullName evidence="4">Chemotaxis protein CheW</fullName>
    </submittedName>
</protein>
<dbReference type="AlphaFoldDB" id="A0A1E2VAK6"/>
<reference evidence="4 5" key="1">
    <citation type="submission" date="2016-08" db="EMBL/GenBank/DDBJ databases">
        <authorList>
            <person name="Seilhamer J.J."/>
        </authorList>
    </citation>
    <scope>NUCLEOTIDE SEQUENCE [LARGE SCALE GENOMIC DNA]</scope>
    <source>
        <strain evidence="4 5">PH27A</strain>
    </source>
</reference>
<dbReference type="SUPFAM" id="SSF50341">
    <property type="entry name" value="CheW-like"/>
    <property type="match status" value="1"/>
</dbReference>
<dbReference type="STRING" id="197479.BFW38_10235"/>
<dbReference type="CDD" id="cd19924">
    <property type="entry name" value="REC_CheV-like"/>
    <property type="match status" value="1"/>
</dbReference>
<dbReference type="RefSeq" id="WP_068998465.1">
    <property type="nucleotide sequence ID" value="NZ_MDTQ01000001.1"/>
</dbReference>
<dbReference type="Gene3D" id="2.30.30.40">
    <property type="entry name" value="SH3 Domains"/>
    <property type="match status" value="1"/>
</dbReference>
<name>A0A1E2VAK6_9GAMM</name>
<dbReference type="PROSITE" id="PS50851">
    <property type="entry name" value="CHEW"/>
    <property type="match status" value="1"/>
</dbReference>
<proteinExistence type="predicted"/>
<feature type="domain" description="CheW-like" evidence="3">
    <location>
        <begin position="19"/>
        <end position="158"/>
    </location>
</feature>
<organism evidence="4 5">
    <name type="scientific">Terasakiispira papahanaumokuakeensis</name>
    <dbReference type="NCBI Taxonomy" id="197479"/>
    <lineage>
        <taxon>Bacteria</taxon>
        <taxon>Pseudomonadati</taxon>
        <taxon>Pseudomonadota</taxon>
        <taxon>Gammaproteobacteria</taxon>
        <taxon>Oceanospirillales</taxon>
        <taxon>Terasakiispira</taxon>
    </lineage>
</organism>
<dbReference type="Pfam" id="PF00072">
    <property type="entry name" value="Response_reg"/>
    <property type="match status" value="1"/>
</dbReference>
<keyword evidence="1" id="KW-0597">Phosphoprotein</keyword>
<dbReference type="Gene3D" id="3.40.50.2300">
    <property type="match status" value="1"/>
</dbReference>
<feature type="modified residue" description="4-aspartylphosphate" evidence="1">
    <location>
        <position position="238"/>
    </location>
</feature>
<dbReference type="Gene3D" id="2.40.50.180">
    <property type="entry name" value="CheA-289, Domain 4"/>
    <property type="match status" value="1"/>
</dbReference>
<dbReference type="InterPro" id="IPR024181">
    <property type="entry name" value="Chemotax_regulator_CheV"/>
</dbReference>
<evidence type="ECO:0000259" key="2">
    <source>
        <dbReference type="PROSITE" id="PS50110"/>
    </source>
</evidence>
<keyword evidence="5" id="KW-1185">Reference proteome</keyword>
<dbReference type="SMART" id="SM00260">
    <property type="entry name" value="CheW"/>
    <property type="match status" value="1"/>
</dbReference>
<dbReference type="GO" id="GO:0000160">
    <property type="term" value="P:phosphorelay signal transduction system"/>
    <property type="evidence" value="ECO:0007669"/>
    <property type="project" value="InterPro"/>
</dbReference>
<evidence type="ECO:0000313" key="4">
    <source>
        <dbReference type="EMBL" id="ODC03866.1"/>
    </source>
</evidence>
<dbReference type="InterPro" id="IPR011006">
    <property type="entry name" value="CheY-like_superfamily"/>
</dbReference>
<dbReference type="Proteomes" id="UP000094291">
    <property type="component" value="Unassembled WGS sequence"/>
</dbReference>
<evidence type="ECO:0000259" key="3">
    <source>
        <dbReference type="PROSITE" id="PS50851"/>
    </source>
</evidence>
<dbReference type="InterPro" id="IPR002545">
    <property type="entry name" value="CheW-lke_dom"/>
</dbReference>
<feature type="domain" description="Response regulatory" evidence="2">
    <location>
        <begin position="180"/>
        <end position="305"/>
    </location>
</feature>
<dbReference type="Pfam" id="PF01584">
    <property type="entry name" value="CheW"/>
    <property type="match status" value="1"/>
</dbReference>
<dbReference type="SUPFAM" id="SSF52172">
    <property type="entry name" value="CheY-like"/>
    <property type="match status" value="1"/>
</dbReference>
<dbReference type="PROSITE" id="PS50110">
    <property type="entry name" value="RESPONSE_REGULATORY"/>
    <property type="match status" value="1"/>
</dbReference>
<dbReference type="GO" id="GO:0006935">
    <property type="term" value="P:chemotaxis"/>
    <property type="evidence" value="ECO:0007669"/>
    <property type="project" value="InterPro"/>
</dbReference>